<dbReference type="SUPFAM" id="SSF69360">
    <property type="entry name" value="Cell wall binding repeat"/>
    <property type="match status" value="1"/>
</dbReference>
<organism evidence="4 5">
    <name type="scientific">Clostridium beijerinckii</name>
    <name type="common">Clostridium MP</name>
    <dbReference type="NCBI Taxonomy" id="1520"/>
    <lineage>
        <taxon>Bacteria</taxon>
        <taxon>Bacillati</taxon>
        <taxon>Bacillota</taxon>
        <taxon>Clostridia</taxon>
        <taxon>Eubacteriales</taxon>
        <taxon>Clostridiaceae</taxon>
        <taxon>Clostridium</taxon>
    </lineage>
</organism>
<evidence type="ECO:0000256" key="3">
    <source>
        <dbReference type="SAM" id="SignalP"/>
    </source>
</evidence>
<keyword evidence="5" id="KW-1185">Reference proteome</keyword>
<dbReference type="PROSITE" id="PS51170">
    <property type="entry name" value="CW"/>
    <property type="match status" value="1"/>
</dbReference>
<dbReference type="Gene3D" id="2.10.270.10">
    <property type="entry name" value="Cholin Binding"/>
    <property type="match status" value="1"/>
</dbReference>
<feature type="repeat" description="Cell wall-binding" evidence="2">
    <location>
        <begin position="43"/>
        <end position="62"/>
    </location>
</feature>
<evidence type="ECO:0000256" key="1">
    <source>
        <dbReference type="ARBA" id="ARBA00022737"/>
    </source>
</evidence>
<evidence type="ECO:0000313" key="4">
    <source>
        <dbReference type="EMBL" id="QUN36144.1"/>
    </source>
</evidence>
<evidence type="ECO:0000313" key="5">
    <source>
        <dbReference type="Proteomes" id="UP000679373"/>
    </source>
</evidence>
<dbReference type="GeneID" id="66343818"/>
<feature type="signal peptide" evidence="3">
    <location>
        <begin position="1"/>
        <end position="17"/>
    </location>
</feature>
<dbReference type="Pfam" id="PF19127">
    <property type="entry name" value="Choline_bind_3"/>
    <property type="match status" value="1"/>
</dbReference>
<dbReference type="Proteomes" id="UP000679373">
    <property type="component" value="Chromosome"/>
</dbReference>
<protein>
    <submittedName>
        <fullName evidence="4">Cell wall-binding protein</fullName>
    </submittedName>
</protein>
<accession>A0AB74VJ01</accession>
<feature type="chain" id="PRO_5044491119" evidence="3">
    <location>
        <begin position="18"/>
        <end position="213"/>
    </location>
</feature>
<dbReference type="AlphaFoldDB" id="A0AB74VJ01"/>
<proteinExistence type="predicted"/>
<dbReference type="EMBL" id="CP073653">
    <property type="protein sequence ID" value="QUN36144.1"/>
    <property type="molecule type" value="Genomic_DNA"/>
</dbReference>
<dbReference type="RefSeq" id="WP_077868291.1">
    <property type="nucleotide sequence ID" value="NZ_BKAK01000008.1"/>
</dbReference>
<keyword evidence="3" id="KW-0732">Signal</keyword>
<keyword evidence="1" id="KW-0677">Repeat</keyword>
<sequence>MVKKLISSLLIAITVMAVIPKGASAEWERYGTRYKYKEGDSYVTGWKYIDNDWYYFNSDGVIRSGWVNDNGNWYFCYAHGQMAHDTTIDGYYLNSDGAWTNGEITADQARKLILNVDSTYIASNPNYQLSTNYREYSEEDNLYFGTWNFPKEPMYEFFFDNGNDGLGGYLVGKESKCVYALYNQGNSNTYQIEGNKIKKTFKWMGVGSSYDWR</sequence>
<dbReference type="InterPro" id="IPR018337">
    <property type="entry name" value="Cell_wall/Cho-bd_repeat"/>
</dbReference>
<evidence type="ECO:0000256" key="2">
    <source>
        <dbReference type="PROSITE-ProRule" id="PRU00591"/>
    </source>
</evidence>
<name>A0AB74VJ01_CLOBE</name>
<gene>
    <name evidence="4" type="ORF">KEC93_04805</name>
</gene>
<reference evidence="4" key="1">
    <citation type="submission" date="2021-04" db="EMBL/GenBank/DDBJ databases">
        <title>Complete genome sequence of the type strain Clostridium beijerinckii NRRL B-598.</title>
        <authorList>
            <person name="Sedlar K."/>
            <person name="Branska B."/>
            <person name="Bezdicek M."/>
            <person name="Nykrynova M."/>
            <person name="Lengerova M."/>
            <person name="Skutkova H."/>
            <person name="Patakova P."/>
        </authorList>
    </citation>
    <scope>NUCLEOTIDE SEQUENCE</scope>
    <source>
        <strain evidence="4">DSM 791</strain>
    </source>
</reference>